<dbReference type="InterPro" id="IPR032466">
    <property type="entry name" value="Metal_Hydrolase"/>
</dbReference>
<evidence type="ECO:0000313" key="3">
    <source>
        <dbReference type="Proteomes" id="UP001499882"/>
    </source>
</evidence>
<comment type="caution">
    <text evidence="2">The sequence shown here is derived from an EMBL/GenBank/DDBJ whole genome shotgun (WGS) entry which is preliminary data.</text>
</comment>
<dbReference type="InterPro" id="IPR011059">
    <property type="entry name" value="Metal-dep_hydrolase_composite"/>
</dbReference>
<organism evidence="2 3">
    <name type="scientific">Nocardioides endophyticus</name>
    <dbReference type="NCBI Taxonomy" id="1353775"/>
    <lineage>
        <taxon>Bacteria</taxon>
        <taxon>Bacillati</taxon>
        <taxon>Actinomycetota</taxon>
        <taxon>Actinomycetes</taxon>
        <taxon>Propionibacteriales</taxon>
        <taxon>Nocardioidaceae</taxon>
        <taxon>Nocardioides</taxon>
    </lineage>
</organism>
<dbReference type="PANTHER" id="PTHR43135:SF3">
    <property type="entry name" value="ALPHA-D-RIBOSE 1-METHYLPHOSPHONATE 5-TRIPHOSPHATE DIPHOSPHATASE"/>
    <property type="match status" value="1"/>
</dbReference>
<dbReference type="Gene3D" id="2.30.40.10">
    <property type="entry name" value="Urease, subunit C, domain 1"/>
    <property type="match status" value="1"/>
</dbReference>
<proteinExistence type="predicted"/>
<evidence type="ECO:0000313" key="2">
    <source>
        <dbReference type="EMBL" id="GAA4750322.1"/>
    </source>
</evidence>
<reference evidence="3" key="1">
    <citation type="journal article" date="2019" name="Int. J. Syst. Evol. Microbiol.">
        <title>The Global Catalogue of Microorganisms (GCM) 10K type strain sequencing project: providing services to taxonomists for standard genome sequencing and annotation.</title>
        <authorList>
            <consortium name="The Broad Institute Genomics Platform"/>
            <consortium name="The Broad Institute Genome Sequencing Center for Infectious Disease"/>
            <person name="Wu L."/>
            <person name="Ma J."/>
        </authorList>
    </citation>
    <scope>NUCLEOTIDE SEQUENCE [LARGE SCALE GENOMIC DNA]</scope>
    <source>
        <strain evidence="3">JCM 18532</strain>
    </source>
</reference>
<name>A0ABP8Z9B6_9ACTN</name>
<dbReference type="Proteomes" id="UP001499882">
    <property type="component" value="Unassembled WGS sequence"/>
</dbReference>
<accession>A0ABP8Z9B6</accession>
<dbReference type="InterPro" id="IPR006680">
    <property type="entry name" value="Amidohydro-rel"/>
</dbReference>
<dbReference type="Gene3D" id="3.20.20.140">
    <property type="entry name" value="Metal-dependent hydrolases"/>
    <property type="match status" value="1"/>
</dbReference>
<protein>
    <submittedName>
        <fullName evidence="2">Amidohydrolase family protein</fullName>
    </submittedName>
</protein>
<gene>
    <name evidence="2" type="ORF">GCM10023350_39370</name>
</gene>
<evidence type="ECO:0000259" key="1">
    <source>
        <dbReference type="Pfam" id="PF01979"/>
    </source>
</evidence>
<dbReference type="EMBL" id="BAABKN010000025">
    <property type="protein sequence ID" value="GAA4750322.1"/>
    <property type="molecule type" value="Genomic_DNA"/>
</dbReference>
<dbReference type="InterPro" id="IPR051781">
    <property type="entry name" value="Metallo-dep_Hydrolase"/>
</dbReference>
<dbReference type="Pfam" id="PF01979">
    <property type="entry name" value="Amidohydro_1"/>
    <property type="match status" value="1"/>
</dbReference>
<sequence length="404" mass="42774">MLCGLLYDGTLAPPRENAAVVLEDGSIVEVRDALPEDLTDERSTVVDHRGATVTPGLIDAHVHTAWGRDEQPGWAWARESEVGRFAWALAAGRAALTAGVTTVRDCGGPGMVTVLAREAIAAGLHPGPRMRVCGPCLTTTAGHGDFIGVTADDAHELRKRVRELTVAGVDHIKVMATGGDMDPHTNRRRPQYDDTELAAVIGDAHRLGLTVVAHCNATTGIRAAVAGGIDTIAHCNWLGEREGTIDYDAQVAQRIVDQGVFVDLNLAATMRPLSEFDGLAEAWSGWEEPPANRWELHREIRAAGGRLLFSSDEFGQDLASFPVLLAEAVRRLGIPVEEAVHRASAVPALALGIGDAVGVVEAGRSADLAIFPGDLRSDPDALGRCAEVWQSGVRVVSDGGVVTS</sequence>
<keyword evidence="3" id="KW-1185">Reference proteome</keyword>
<dbReference type="SUPFAM" id="SSF51556">
    <property type="entry name" value="Metallo-dependent hydrolases"/>
    <property type="match status" value="1"/>
</dbReference>
<dbReference type="SUPFAM" id="SSF51338">
    <property type="entry name" value="Composite domain of metallo-dependent hydrolases"/>
    <property type="match status" value="1"/>
</dbReference>
<feature type="domain" description="Amidohydrolase-related" evidence="1">
    <location>
        <begin position="52"/>
        <end position="385"/>
    </location>
</feature>
<dbReference type="PANTHER" id="PTHR43135">
    <property type="entry name" value="ALPHA-D-RIBOSE 1-METHYLPHOSPHONATE 5-TRIPHOSPHATE DIPHOSPHATASE"/>
    <property type="match status" value="1"/>
</dbReference>